<organism evidence="4 5">
    <name type="scientific">Symbiodinium microadriaticum</name>
    <name type="common">Dinoflagellate</name>
    <name type="synonym">Zooxanthella microadriatica</name>
    <dbReference type="NCBI Taxonomy" id="2951"/>
    <lineage>
        <taxon>Eukaryota</taxon>
        <taxon>Sar</taxon>
        <taxon>Alveolata</taxon>
        <taxon>Dinophyceae</taxon>
        <taxon>Suessiales</taxon>
        <taxon>Symbiodiniaceae</taxon>
        <taxon>Symbiodinium</taxon>
    </lineage>
</organism>
<feature type="region of interest" description="Disordered" evidence="3">
    <location>
        <begin position="582"/>
        <end position="611"/>
    </location>
</feature>
<evidence type="ECO:0000313" key="4">
    <source>
        <dbReference type="EMBL" id="OLP83888.1"/>
    </source>
</evidence>
<gene>
    <name evidence="4" type="ORF">AK812_SmicGene35299</name>
</gene>
<dbReference type="Proteomes" id="UP000186817">
    <property type="component" value="Unassembled WGS sequence"/>
</dbReference>
<evidence type="ECO:0000256" key="1">
    <source>
        <dbReference type="ARBA" id="ARBA00022737"/>
    </source>
</evidence>
<dbReference type="InterPro" id="IPR050498">
    <property type="entry name" value="Ycf3"/>
</dbReference>
<accession>A0A1Q9CLU2</accession>
<reference evidence="4 5" key="1">
    <citation type="submission" date="2016-02" db="EMBL/GenBank/DDBJ databases">
        <title>Genome analysis of coral dinoflagellate symbionts highlights evolutionary adaptations to a symbiotic lifestyle.</title>
        <authorList>
            <person name="Aranda M."/>
            <person name="Li Y."/>
            <person name="Liew Y.J."/>
            <person name="Baumgarten S."/>
            <person name="Simakov O."/>
            <person name="Wilson M."/>
            <person name="Piel J."/>
            <person name="Ashoor H."/>
            <person name="Bougouffa S."/>
            <person name="Bajic V.B."/>
            <person name="Ryu T."/>
            <person name="Ravasi T."/>
            <person name="Bayer T."/>
            <person name="Micklem G."/>
            <person name="Kim H."/>
            <person name="Bhak J."/>
            <person name="Lajeunesse T.C."/>
            <person name="Voolstra C.R."/>
        </authorList>
    </citation>
    <scope>NUCLEOTIDE SEQUENCE [LARGE SCALE GENOMIC DNA]</scope>
    <source>
        <strain evidence="4 5">CCMP2467</strain>
    </source>
</reference>
<evidence type="ECO:0000313" key="5">
    <source>
        <dbReference type="Proteomes" id="UP000186817"/>
    </source>
</evidence>
<dbReference type="SMART" id="SM00028">
    <property type="entry name" value="TPR"/>
    <property type="match status" value="5"/>
</dbReference>
<keyword evidence="5" id="KW-1185">Reference proteome</keyword>
<keyword evidence="1" id="KW-0677">Repeat</keyword>
<proteinExistence type="predicted"/>
<dbReference type="SUPFAM" id="SSF48452">
    <property type="entry name" value="TPR-like"/>
    <property type="match status" value="2"/>
</dbReference>
<feature type="non-terminal residue" evidence="4">
    <location>
        <position position="1"/>
    </location>
</feature>
<dbReference type="AlphaFoldDB" id="A0A1Q9CLU2"/>
<dbReference type="InterPro" id="IPR011990">
    <property type="entry name" value="TPR-like_helical_dom_sf"/>
</dbReference>
<dbReference type="Gene3D" id="1.25.40.10">
    <property type="entry name" value="Tetratricopeptide repeat domain"/>
    <property type="match status" value="2"/>
</dbReference>
<feature type="region of interest" description="Disordered" evidence="3">
    <location>
        <begin position="661"/>
        <end position="682"/>
    </location>
</feature>
<feature type="compositionally biased region" description="Polar residues" evidence="3">
    <location>
        <begin position="597"/>
        <end position="609"/>
    </location>
</feature>
<comment type="caution">
    <text evidence="4">The sequence shown here is derived from an EMBL/GenBank/DDBJ whole genome shotgun (WGS) entry which is preliminary data.</text>
</comment>
<evidence type="ECO:0000256" key="2">
    <source>
        <dbReference type="ARBA" id="ARBA00022803"/>
    </source>
</evidence>
<dbReference type="EMBL" id="LSRX01001085">
    <property type="protein sequence ID" value="OLP83888.1"/>
    <property type="molecule type" value="Genomic_DNA"/>
</dbReference>
<dbReference type="OrthoDB" id="447300at2759"/>
<name>A0A1Q9CLU2_SYMMI</name>
<dbReference type="InterPro" id="IPR019734">
    <property type="entry name" value="TPR_rpt"/>
</dbReference>
<evidence type="ECO:0000256" key="3">
    <source>
        <dbReference type="SAM" id="MobiDB-lite"/>
    </source>
</evidence>
<protein>
    <submittedName>
        <fullName evidence="4">Uncharacterized protein</fullName>
    </submittedName>
</protein>
<dbReference type="PANTHER" id="PTHR44858:SF1">
    <property type="entry name" value="UDP-N-ACETYLGLUCOSAMINE--PEPTIDE N-ACETYLGLUCOSAMINYLTRANSFERASE SPINDLY-RELATED"/>
    <property type="match status" value="1"/>
</dbReference>
<sequence length="682" mass="72963">DPADEGTLFTMHVAAGVLRFQDLKFEAAIGCFTKAIRLQPISTQGSAQETARVAQLLNDAVQAMIVGVPAPLGAGHLRAACLCSLGQPEDAWEALCESGRHCAGRRSNFEGLEFGVWDLRVYGPRPGQSQGFKAMIVGVPAPLGAGHLRAACLCSLGQPEDAWEALCESGRHCAGRRSNFEGHDPCVPRQRALEAEVLVLLKRHSEAIEACSAVLALNSRGHADARVMRGWCLSETGEVEAAFEDVAAAVALAPERADVHEAYADLCLQYGRLGEAFHAYGSAAKLSAGPAVSRLPFKRALAQLLVGNLTGAEQELARAVRVRPGMSSAVRAKDGVGILLSMLRCDWRHAHVRLNMMIHQCGGLVSAGQVPPTASDGLPVIFLPHELMVLRGVSSLYVGDASTAIQDFVAALELARYLSSAADEASKSCLSIFECECTFNMALCQLRTKEYRSALSTVERLCDLLEDGAAFGDAAFGLAWFLAGICHLALDGSSDDLAKEAFSRSYSHDAAFVDDFIQRHGSQMSTEQGAGAEKEELVESPIGSGRPALRPLGGCPPVPAKADSGDAQPGVVCCLLRPTAGQSSEVQHEPSDENSGDPAQQQSQEVQPNRSRRQLCALLPPIRFKVRDVVIWGSPTVSWPYIRPPDWKPPTSLARLDFLHQPDPLSMTGQGNARGEEHLQAS</sequence>
<dbReference type="PANTHER" id="PTHR44858">
    <property type="entry name" value="TETRATRICOPEPTIDE REPEAT PROTEIN 6"/>
    <property type="match status" value="1"/>
</dbReference>
<feature type="region of interest" description="Disordered" evidence="3">
    <location>
        <begin position="522"/>
        <end position="563"/>
    </location>
</feature>
<keyword evidence="2" id="KW-0802">TPR repeat</keyword>